<dbReference type="EMBL" id="MQWD01000001">
    <property type="protein sequence ID" value="PAP76475.1"/>
    <property type="molecule type" value="Genomic_DNA"/>
</dbReference>
<reference evidence="2 3" key="1">
    <citation type="submission" date="2016-11" db="EMBL/GenBank/DDBJ databases">
        <title>Study of marine rhodopsin-containing bacteria.</title>
        <authorList>
            <person name="Yoshizawa S."/>
            <person name="Kumagai Y."/>
            <person name="Kogure K."/>
        </authorList>
    </citation>
    <scope>NUCLEOTIDE SEQUENCE [LARGE SCALE GENOMIC DNA]</scope>
    <source>
        <strain evidence="2 3">SAORIC-28</strain>
    </source>
</reference>
<feature type="domain" description="M23ase beta-sheet core" evidence="1">
    <location>
        <begin position="193"/>
        <end position="290"/>
    </location>
</feature>
<evidence type="ECO:0000259" key="1">
    <source>
        <dbReference type="Pfam" id="PF01551"/>
    </source>
</evidence>
<dbReference type="RefSeq" id="WP_095510132.1">
    <property type="nucleotide sequence ID" value="NZ_MQWD01000001.1"/>
</dbReference>
<dbReference type="Pfam" id="PF01551">
    <property type="entry name" value="Peptidase_M23"/>
    <property type="match status" value="1"/>
</dbReference>
<dbReference type="Gene3D" id="2.70.70.10">
    <property type="entry name" value="Glucose Permease (Domain IIA)"/>
    <property type="match status" value="1"/>
</dbReference>
<comment type="caution">
    <text evidence="2">The sequence shown here is derived from an EMBL/GenBank/DDBJ whole genome shotgun (WGS) entry which is preliminary data.</text>
</comment>
<dbReference type="InterPro" id="IPR016047">
    <property type="entry name" value="M23ase_b-sheet_dom"/>
</dbReference>
<evidence type="ECO:0000313" key="2">
    <source>
        <dbReference type="EMBL" id="PAP76475.1"/>
    </source>
</evidence>
<organism evidence="2 3">
    <name type="scientific">Rubrivirga marina</name>
    <dbReference type="NCBI Taxonomy" id="1196024"/>
    <lineage>
        <taxon>Bacteria</taxon>
        <taxon>Pseudomonadati</taxon>
        <taxon>Rhodothermota</taxon>
        <taxon>Rhodothermia</taxon>
        <taxon>Rhodothermales</taxon>
        <taxon>Rubricoccaceae</taxon>
        <taxon>Rubrivirga</taxon>
    </lineage>
</organism>
<dbReference type="Proteomes" id="UP000216339">
    <property type="component" value="Unassembled WGS sequence"/>
</dbReference>
<dbReference type="OrthoDB" id="9810477at2"/>
<accession>A0A271J0J2</accession>
<dbReference type="InterPro" id="IPR011055">
    <property type="entry name" value="Dup_hybrid_motif"/>
</dbReference>
<name>A0A271J0J2_9BACT</name>
<proteinExistence type="predicted"/>
<dbReference type="InterPro" id="IPR050570">
    <property type="entry name" value="Cell_wall_metabolism_enzyme"/>
</dbReference>
<gene>
    <name evidence="2" type="ORF">BSZ37_08495</name>
</gene>
<dbReference type="GO" id="GO:0004222">
    <property type="term" value="F:metalloendopeptidase activity"/>
    <property type="evidence" value="ECO:0007669"/>
    <property type="project" value="TreeGrafter"/>
</dbReference>
<dbReference type="SUPFAM" id="SSF51261">
    <property type="entry name" value="Duplicated hybrid motif"/>
    <property type="match status" value="1"/>
</dbReference>
<dbReference type="PANTHER" id="PTHR21666">
    <property type="entry name" value="PEPTIDASE-RELATED"/>
    <property type="match status" value="1"/>
</dbReference>
<dbReference type="AlphaFoldDB" id="A0A271J0J2"/>
<dbReference type="PANTHER" id="PTHR21666:SF268">
    <property type="entry name" value="PEPTIDASE M23 DOMAIN-CONTAINING PROTEIN"/>
    <property type="match status" value="1"/>
</dbReference>
<evidence type="ECO:0000313" key="3">
    <source>
        <dbReference type="Proteomes" id="UP000216339"/>
    </source>
</evidence>
<keyword evidence="3" id="KW-1185">Reference proteome</keyword>
<protein>
    <recommendedName>
        <fullName evidence="1">M23ase beta-sheet core domain-containing protein</fullName>
    </recommendedName>
</protein>
<sequence>MRRLLLAAALLAGCGPDLSPLAPPRAPSERYADALADAGLDSTRLGRAWTEAGTAALDEPADLDLPSSPAVTIEAADPSARGWRIELRRGEVLVAEIAPDLDDSARVFVDLFEADSARARIEGWEVAFDTLRVERTAERDEAVVLVVRPELLAEGAVGVTIRTDPSLAFPVAGADEGAIRSRWGEDRDGGARSHEGIDIFADRGTPVVAAAAGRVDRVRETPIGGRVVWVRADDAPVSLYYAHLDRQLVEAGARVSVGDTLGEVGNTGNAATTPPHLHFGVYGRGGATDPEPFVVGRRAAPRTEAAP</sequence>
<dbReference type="CDD" id="cd12797">
    <property type="entry name" value="M23_peptidase"/>
    <property type="match status" value="1"/>
</dbReference>